<dbReference type="Gene3D" id="2.60.40.10">
    <property type="entry name" value="Immunoglobulins"/>
    <property type="match status" value="1"/>
</dbReference>
<feature type="signal peptide" evidence="3">
    <location>
        <begin position="1"/>
        <end position="22"/>
    </location>
</feature>
<dbReference type="NCBIfam" id="TIGR04183">
    <property type="entry name" value="Por_Secre_tail"/>
    <property type="match status" value="1"/>
</dbReference>
<evidence type="ECO:0000313" key="5">
    <source>
        <dbReference type="EMBL" id="SDF43859.1"/>
    </source>
</evidence>
<dbReference type="eggNOG" id="COG1523">
    <property type="taxonomic scope" value="Bacteria"/>
</dbReference>
<accession>A0A1G7L4D5</accession>
<dbReference type="InterPro" id="IPR017853">
    <property type="entry name" value="GH"/>
</dbReference>
<keyword evidence="2 3" id="KW-0732">Signal</keyword>
<evidence type="ECO:0000313" key="6">
    <source>
        <dbReference type="Proteomes" id="UP000182114"/>
    </source>
</evidence>
<dbReference type="CDD" id="cd11350">
    <property type="entry name" value="AmyAc_4"/>
    <property type="match status" value="1"/>
</dbReference>
<proteinExistence type="inferred from homology"/>
<evidence type="ECO:0000256" key="3">
    <source>
        <dbReference type="SAM" id="SignalP"/>
    </source>
</evidence>
<evidence type="ECO:0000259" key="4">
    <source>
        <dbReference type="SMART" id="SM00642"/>
    </source>
</evidence>
<dbReference type="RefSeq" id="WP_074539347.1">
    <property type="nucleotide sequence ID" value="NZ_FNBD01000015.1"/>
</dbReference>
<organism evidence="5 6">
    <name type="scientific">Cellulophaga baltica</name>
    <dbReference type="NCBI Taxonomy" id="76594"/>
    <lineage>
        <taxon>Bacteria</taxon>
        <taxon>Pseudomonadati</taxon>
        <taxon>Bacteroidota</taxon>
        <taxon>Flavobacteriia</taxon>
        <taxon>Flavobacteriales</taxon>
        <taxon>Flavobacteriaceae</taxon>
        <taxon>Cellulophaga</taxon>
    </lineage>
</organism>
<name>A0A1G7L4D5_9FLAO</name>
<keyword evidence="6" id="KW-1185">Reference proteome</keyword>
<dbReference type="Gene3D" id="3.20.20.80">
    <property type="entry name" value="Glycosidases"/>
    <property type="match status" value="1"/>
</dbReference>
<dbReference type="SMART" id="SM00642">
    <property type="entry name" value="Aamy"/>
    <property type="match status" value="1"/>
</dbReference>
<comment type="similarity">
    <text evidence="1">Belongs to the glycosyl hydrolase 13 family.</text>
</comment>
<evidence type="ECO:0000256" key="2">
    <source>
        <dbReference type="ARBA" id="ARBA00022729"/>
    </source>
</evidence>
<dbReference type="InterPro" id="IPR028974">
    <property type="entry name" value="TSP_type-3_rpt"/>
</dbReference>
<dbReference type="InterPro" id="IPR014756">
    <property type="entry name" value="Ig_E-set"/>
</dbReference>
<gene>
    <name evidence="5" type="ORF">SAMN04487992_11546</name>
</gene>
<dbReference type="EMBL" id="FNBD01000015">
    <property type="protein sequence ID" value="SDF43859.1"/>
    <property type="molecule type" value="Genomic_DNA"/>
</dbReference>
<dbReference type="GO" id="GO:0005509">
    <property type="term" value="F:calcium ion binding"/>
    <property type="evidence" value="ECO:0007669"/>
    <property type="project" value="InterPro"/>
</dbReference>
<dbReference type="SUPFAM" id="SSF51445">
    <property type="entry name" value="(Trans)glycosidases"/>
    <property type="match status" value="1"/>
</dbReference>
<dbReference type="GO" id="GO:0005975">
    <property type="term" value="P:carbohydrate metabolic process"/>
    <property type="evidence" value="ECO:0007669"/>
    <property type="project" value="InterPro"/>
</dbReference>
<dbReference type="InterPro" id="IPR006047">
    <property type="entry name" value="GH13_cat_dom"/>
</dbReference>
<dbReference type="PANTHER" id="PTHR43002">
    <property type="entry name" value="GLYCOGEN DEBRANCHING ENZYME"/>
    <property type="match status" value="1"/>
</dbReference>
<evidence type="ECO:0000256" key="1">
    <source>
        <dbReference type="ARBA" id="ARBA00008061"/>
    </source>
</evidence>
<dbReference type="Pfam" id="PF18962">
    <property type="entry name" value="Por_Secre_tail"/>
    <property type="match status" value="1"/>
</dbReference>
<reference evidence="6" key="1">
    <citation type="submission" date="2016-10" db="EMBL/GenBank/DDBJ databases">
        <authorList>
            <person name="Varghese N."/>
            <person name="Submissions S."/>
        </authorList>
    </citation>
    <scope>NUCLEOTIDE SEQUENCE [LARGE SCALE GENOMIC DNA]</scope>
    <source>
        <strain evidence="6">DSM 24729</strain>
    </source>
</reference>
<dbReference type="Proteomes" id="UP000182114">
    <property type="component" value="Unassembled WGS sequence"/>
</dbReference>
<dbReference type="InterPro" id="IPR013783">
    <property type="entry name" value="Ig-like_fold"/>
</dbReference>
<protein>
    <submittedName>
        <fullName evidence="5">Por secretion system C-terminal sorting domain-containing protein</fullName>
    </submittedName>
</protein>
<dbReference type="SUPFAM" id="SSF103647">
    <property type="entry name" value="TSP type-3 repeat"/>
    <property type="match status" value="1"/>
</dbReference>
<feature type="chain" id="PRO_5010384048" evidence="3">
    <location>
        <begin position="23"/>
        <end position="1114"/>
    </location>
</feature>
<dbReference type="Pfam" id="PF00128">
    <property type="entry name" value="Alpha-amylase"/>
    <property type="match status" value="2"/>
</dbReference>
<sequence length="1114" mass="125003">MKKLLLLFFLFFSVLIFSQVQNVTYTISPTAFVEDEEIRITVSNLNLTTWGETDAYIWAWSLDTDGGSTIDSPTNGSWVNSDESQKLIDNGNGTYSFVLTPTTFFNRTNIGKIGILVKAKNGDGDKKTQDFIFDVGTFQFTLSTPAETTTIVNSGDNVSVEATSSLKATFVLKANGVTVDTKAEITDYSYSYMVSINTNFILEVTSDTETKSASFSTLVSPTIEELPMPANLVDGINLNPNDPTKATLVLYAPGKEFVHLIGDFNDWQISNEYLLKKDSYKDRFWIELNNLTPQANHLYQYLVEFNLNIADPYSTLVLDGYGNDAFIDEVTYPNIPDYPVGQSDAITVLRTGDPEYNWQNTNFVKPKKDDLVIYELLVRDFDELHNFDAVKNRLDYLQDLGVNAIELMPINEYDGNESWGYNPAFHMALDKYYGTKDALKALIDECHARGIAVIIDVVYNHASGQHPYYRMWNTDNGGSGGQAAADNPFFNQVATHSYSVFNDFNHQSQATKDYVNRTVTYWIEEFKIDGMRWDLTKGFTQNCTPSDENCTNMTQQDRVTVLQEYADTQWASDDDFYIIFEHFGAIEEEEQWADYRMDEGKGILLWNKQTEAYNEATLGFNSTSNFSGVSYNEKGFKQPSAVSFMESHDEERLMFKNLEFGNSDGTYNVKDIPTALNRMQTAGAFFFTVPGPKMIWQFGELGYDVSIDDNGRVGNKPIRWDYFADENRKAVYETWTKLIDLKINEPIFETTDFELDFDNPSGLKKLHLSIVGATAEEIKYVTIIGNFGVTTQSIIPEFQETGIWYEFLKENLKYVVTDTQATITLAPGEYRIFGDKPTALFPNNNLPDQDHDGVQDADDNCPDTPLGSTVNVNGCLVFTVPSNNFQIKLSDETCSSSNNGSIAITALEDYEYTATLSGGATSSQAFRTSTLFTDLSAGNYTICLSIEGENYSQCYDVVIGEPDALTVSSKMNAKGTTATLSLKGADTFYITVNKKTFTTNSNEVTINLEASENVIHVRTDKDCQGVYEETILLHTSLTIYPNPVVDDVLHVHLNNKNAKEVTITVYSSNGIQVLNTSYPVINSAVELNVSRLSKGIFFMQVNLNNEVLNYKIIK</sequence>
<feature type="domain" description="Glycosyl hydrolase family 13 catalytic" evidence="4">
    <location>
        <begin position="375"/>
        <end position="742"/>
    </location>
</feature>
<dbReference type="AlphaFoldDB" id="A0A1G7L4D5"/>
<dbReference type="SUPFAM" id="SSF81296">
    <property type="entry name" value="E set domains"/>
    <property type="match status" value="1"/>
</dbReference>
<dbReference type="InterPro" id="IPR026444">
    <property type="entry name" value="Secre_tail"/>
</dbReference>